<dbReference type="GO" id="GO:0016740">
    <property type="term" value="F:transferase activity"/>
    <property type="evidence" value="ECO:0007669"/>
    <property type="project" value="UniProtKB-KW"/>
</dbReference>
<dbReference type="Pfam" id="PF01755">
    <property type="entry name" value="Glyco_transf_25"/>
    <property type="match status" value="1"/>
</dbReference>
<reference evidence="2 3" key="1">
    <citation type="submission" date="2023-07" db="EMBL/GenBank/DDBJ databases">
        <title>Functional and genomic diversity of the sorghum phyllosphere microbiome.</title>
        <authorList>
            <person name="Shade A."/>
        </authorList>
    </citation>
    <scope>NUCLEOTIDE SEQUENCE [LARGE SCALE GENOMIC DNA]</scope>
    <source>
        <strain evidence="2 3">SORGH_AS_0887</strain>
    </source>
</reference>
<evidence type="ECO:0000259" key="1">
    <source>
        <dbReference type="Pfam" id="PF01755"/>
    </source>
</evidence>
<name>A0ABU0UZ46_ACIBI</name>
<proteinExistence type="predicted"/>
<feature type="domain" description="Glycosyl transferase family 25" evidence="1">
    <location>
        <begin position="7"/>
        <end position="134"/>
    </location>
</feature>
<comment type="caution">
    <text evidence="2">The sequence shown here is derived from an EMBL/GenBank/DDBJ whole genome shotgun (WGS) entry which is preliminary data.</text>
</comment>
<dbReference type="CDD" id="cd06532">
    <property type="entry name" value="Glyco_transf_25"/>
    <property type="match status" value="1"/>
</dbReference>
<dbReference type="InterPro" id="IPR002654">
    <property type="entry name" value="Glyco_trans_25"/>
</dbReference>
<dbReference type="EMBL" id="JAUTBK010000002">
    <property type="protein sequence ID" value="MDQ1209804.1"/>
    <property type="molecule type" value="Genomic_DNA"/>
</dbReference>
<protein>
    <submittedName>
        <fullName evidence="2">Glycosyl transferase family 25</fullName>
    </submittedName>
</protein>
<keyword evidence="3" id="KW-1185">Reference proteome</keyword>
<accession>A0ABU0UZ46</accession>
<organism evidence="2 3">
    <name type="scientific">Acinetobacter baylyi</name>
    <dbReference type="NCBI Taxonomy" id="202950"/>
    <lineage>
        <taxon>Bacteria</taxon>
        <taxon>Pseudomonadati</taxon>
        <taxon>Pseudomonadota</taxon>
        <taxon>Gammaproteobacteria</taxon>
        <taxon>Moraxellales</taxon>
        <taxon>Moraxellaceae</taxon>
        <taxon>Acinetobacter</taxon>
    </lineage>
</organism>
<gene>
    <name evidence="2" type="ORF">QE380_002727</name>
</gene>
<evidence type="ECO:0000313" key="2">
    <source>
        <dbReference type="EMBL" id="MDQ1209804.1"/>
    </source>
</evidence>
<dbReference type="RefSeq" id="WP_307004314.1">
    <property type="nucleotide sequence ID" value="NZ_JAUTBK010000002.1"/>
</dbReference>
<sequence>MKKVLIICVSLKESSERQIKIKQQYETLQSSLSNIQLDFEFFDAIYGKALAPEYLSFLNLSREFAGLCNHKLGPSELGCFLSHMIIWQRLAQGNYQGYDRVIIIEDDVIFQNKNMNQKLNSLINTNPPFSFLGGHSEPSRRRIRGYASSDNLYFNMIGPKDLYTATYAYSLTPDIAKIFVSKQVKRLTYIDDWKYLLEGNIVTPFYYCFEHDDEMQSHIASDRKAFMKKPNRFKKNFNKIKNDLISRFISIFIFKRIIRLSQFLNAIQIQKTNRP</sequence>
<keyword evidence="2" id="KW-0808">Transferase</keyword>
<evidence type="ECO:0000313" key="3">
    <source>
        <dbReference type="Proteomes" id="UP001233360"/>
    </source>
</evidence>
<dbReference type="Proteomes" id="UP001233360">
    <property type="component" value="Unassembled WGS sequence"/>
</dbReference>